<dbReference type="InterPro" id="IPR057727">
    <property type="entry name" value="WCX_dom"/>
</dbReference>
<feature type="domain" description="WCX" evidence="2">
    <location>
        <begin position="255"/>
        <end position="322"/>
    </location>
</feature>
<proteinExistence type="predicted"/>
<reference evidence="3 4" key="1">
    <citation type="submission" date="2019-11" db="EMBL/GenBank/DDBJ databases">
        <title>Draft Whole-Genome sequence of the marine photosynthetic bacterium Rhodovulum strictum DSM 11289.</title>
        <authorList>
            <person name="Kyndt J.A."/>
            <person name="Meyer T.E."/>
        </authorList>
    </citation>
    <scope>NUCLEOTIDE SEQUENCE [LARGE SCALE GENOMIC DNA]</scope>
    <source>
        <strain evidence="3 4">DSM 11289</strain>
    </source>
</reference>
<evidence type="ECO:0000313" key="3">
    <source>
        <dbReference type="EMBL" id="MRH21898.1"/>
    </source>
</evidence>
<keyword evidence="4" id="KW-1185">Reference proteome</keyword>
<feature type="domain" description="WYL" evidence="1">
    <location>
        <begin position="156"/>
        <end position="222"/>
    </location>
</feature>
<evidence type="ECO:0000259" key="1">
    <source>
        <dbReference type="Pfam" id="PF13280"/>
    </source>
</evidence>
<sequence>MGAPMAFEKSLDLIRLAEMAAARHQGISLADVVEEFRVNQRTAQRMIRGLEMAFPSVRYTTDRERRRWWKLGDTTLVRMQGIRDSELAALDMSIRRAQRDGADLDAKALTALRDRLLALMPSSHARRAEADAGALLEAQGFACRPGPRIRIAPMILGNIAAGIKAPFSLEMVYKGAKDGTPKPRRVEPYGLLLGTRQYLIARDIDNGRAYRRFRFDRIVEATITGQSFVRDPDFDLDAFAAEAFGSFHADAEFGPVTWRFTPSAAPVAREFEFHPTQQLTEEPDGSLRVEFTASGWIEMVWHLYKWGNQVEVVAPEALRAMVDGFQREDLGVLP</sequence>
<dbReference type="InterPro" id="IPR026881">
    <property type="entry name" value="WYL_dom"/>
</dbReference>
<dbReference type="AlphaFoldDB" id="A0A844BHC5"/>
<protein>
    <submittedName>
        <fullName evidence="3">WYL domain-containing protein</fullName>
    </submittedName>
</protein>
<evidence type="ECO:0000313" key="4">
    <source>
        <dbReference type="Proteomes" id="UP000466730"/>
    </source>
</evidence>
<comment type="caution">
    <text evidence="3">The sequence shown here is derived from an EMBL/GenBank/DDBJ whole genome shotgun (WGS) entry which is preliminary data.</text>
</comment>
<dbReference type="Proteomes" id="UP000466730">
    <property type="component" value="Unassembled WGS sequence"/>
</dbReference>
<dbReference type="Pfam" id="PF13280">
    <property type="entry name" value="WYL"/>
    <property type="match status" value="1"/>
</dbReference>
<gene>
    <name evidence="3" type="ORF">GH815_12925</name>
</gene>
<dbReference type="PROSITE" id="PS52050">
    <property type="entry name" value="WYL"/>
    <property type="match status" value="1"/>
</dbReference>
<dbReference type="PANTHER" id="PTHR34580:SF1">
    <property type="entry name" value="PROTEIN PAFC"/>
    <property type="match status" value="1"/>
</dbReference>
<dbReference type="EMBL" id="WJPO01000021">
    <property type="protein sequence ID" value="MRH21898.1"/>
    <property type="molecule type" value="Genomic_DNA"/>
</dbReference>
<dbReference type="RefSeq" id="WP_153749188.1">
    <property type="nucleotide sequence ID" value="NZ_BAAADI010000005.1"/>
</dbReference>
<evidence type="ECO:0000259" key="2">
    <source>
        <dbReference type="Pfam" id="PF25583"/>
    </source>
</evidence>
<dbReference type="PANTHER" id="PTHR34580">
    <property type="match status" value="1"/>
</dbReference>
<name>A0A844BHC5_9RHOB</name>
<organism evidence="3 4">
    <name type="scientific">Rhodovulum strictum</name>
    <dbReference type="NCBI Taxonomy" id="58314"/>
    <lineage>
        <taxon>Bacteria</taxon>
        <taxon>Pseudomonadati</taxon>
        <taxon>Pseudomonadota</taxon>
        <taxon>Alphaproteobacteria</taxon>
        <taxon>Rhodobacterales</taxon>
        <taxon>Paracoccaceae</taxon>
        <taxon>Rhodovulum</taxon>
    </lineage>
</organism>
<dbReference type="OrthoDB" id="7626446at2"/>
<dbReference type="Pfam" id="PF25583">
    <property type="entry name" value="WCX"/>
    <property type="match status" value="1"/>
</dbReference>
<dbReference type="InterPro" id="IPR051534">
    <property type="entry name" value="CBASS_pafABC_assoc_protein"/>
</dbReference>
<accession>A0A844BHC5</accession>